<accession>A0A2U8FMN8</accession>
<sequence length="376" mass="38581">MFRLPVSLTSSSLRRPLKAVGAVAAACALAVTVTACGGGSQASKFKPSRVVSFGDDNSFVSSAGKKYTVNAVSLDASGNAYVSGSTTTTTNDPTQMGYNCQVNAVWVQTVAAAYGFDASQCPVSGATRQAYLLALDPGATATTSAGVLDATAAAAGKTNAGVAKVIQAMQTNAGLLTNGTLVLMMAGQPDVLDAFVRYKASPTSLASLVAEMKALGISLSTAMAQYIKPTGARVALVRLPLLTLSPLGQAATEAERDALLQLIVAFNDGVTNQAEVDFDGRQLTLVRTDTLTQQMSDSRTRSSYGISNSTDVGCASGRGTSAPLCNTSYADPTASQGVVNSTVSSVYLWADATHFAPQAHARLAALVVSNVNRNPL</sequence>
<protein>
    <recommendedName>
        <fullName evidence="4">Esterase</fullName>
    </recommendedName>
</protein>
<dbReference type="Proteomes" id="UP000244892">
    <property type="component" value="Chromosome"/>
</dbReference>
<dbReference type="GO" id="GO:0016788">
    <property type="term" value="F:hydrolase activity, acting on ester bonds"/>
    <property type="evidence" value="ECO:0007669"/>
    <property type="project" value="UniProtKB-ARBA"/>
</dbReference>
<dbReference type="KEGG" id="aon:DEH84_01505"/>
<organism evidence="2 3">
    <name type="scientific">Aquabacterium olei</name>
    <dbReference type="NCBI Taxonomy" id="1296669"/>
    <lineage>
        <taxon>Bacteria</taxon>
        <taxon>Pseudomonadati</taxon>
        <taxon>Pseudomonadota</taxon>
        <taxon>Betaproteobacteria</taxon>
        <taxon>Burkholderiales</taxon>
        <taxon>Aquabacterium</taxon>
    </lineage>
</organism>
<keyword evidence="3" id="KW-1185">Reference proteome</keyword>
<dbReference type="Gene3D" id="3.40.50.1110">
    <property type="entry name" value="SGNH hydrolase"/>
    <property type="match status" value="1"/>
</dbReference>
<evidence type="ECO:0000313" key="3">
    <source>
        <dbReference type="Proteomes" id="UP000244892"/>
    </source>
</evidence>
<dbReference type="OrthoDB" id="9148933at2"/>
<evidence type="ECO:0000313" key="2">
    <source>
        <dbReference type="EMBL" id="AWI52259.1"/>
    </source>
</evidence>
<keyword evidence="1" id="KW-0732">Signal</keyword>
<reference evidence="2 3" key="1">
    <citation type="submission" date="2018-05" db="EMBL/GenBank/DDBJ databases">
        <title>complete genome sequence of Aquabacterium olei NBRC 110486.</title>
        <authorList>
            <person name="Tang B."/>
            <person name="Chang J."/>
            <person name="Zhang L."/>
            <person name="Yang H."/>
        </authorList>
    </citation>
    <scope>NUCLEOTIDE SEQUENCE [LARGE SCALE GENOMIC DNA]</scope>
    <source>
        <strain evidence="2 3">NBRC 110486</strain>
    </source>
</reference>
<dbReference type="EMBL" id="CP029210">
    <property type="protein sequence ID" value="AWI52259.1"/>
    <property type="molecule type" value="Genomic_DNA"/>
</dbReference>
<feature type="signal peptide" evidence="1">
    <location>
        <begin position="1"/>
        <end position="35"/>
    </location>
</feature>
<gene>
    <name evidence="2" type="ORF">DEH84_01505</name>
</gene>
<proteinExistence type="predicted"/>
<feature type="chain" id="PRO_5016091170" description="Esterase" evidence="1">
    <location>
        <begin position="36"/>
        <end position="376"/>
    </location>
</feature>
<dbReference type="RefSeq" id="WP_109034098.1">
    <property type="nucleotide sequence ID" value="NZ_CP029210.1"/>
</dbReference>
<dbReference type="AlphaFoldDB" id="A0A2U8FMN8"/>
<name>A0A2U8FMN8_9BURK</name>
<evidence type="ECO:0000256" key="1">
    <source>
        <dbReference type="SAM" id="SignalP"/>
    </source>
</evidence>
<evidence type="ECO:0008006" key="4">
    <source>
        <dbReference type="Google" id="ProtNLM"/>
    </source>
</evidence>
<dbReference type="InterPro" id="IPR036514">
    <property type="entry name" value="SGNH_hydro_sf"/>
</dbReference>